<evidence type="ECO:0000313" key="1">
    <source>
        <dbReference type="EMBL" id="QGA11030.1"/>
    </source>
</evidence>
<dbReference type="RefSeq" id="WP_153371424.1">
    <property type="nucleotide sequence ID" value="NZ_CP045650.1"/>
</dbReference>
<evidence type="ECO:0000313" key="2">
    <source>
        <dbReference type="Proteomes" id="UP000327478"/>
    </source>
</evidence>
<protein>
    <submittedName>
        <fullName evidence="1">Uncharacterized protein</fullName>
    </submittedName>
</protein>
<name>A0ABX6D0A9_9GAMM</name>
<dbReference type="Proteomes" id="UP000327478">
    <property type="component" value="Chromosome"/>
</dbReference>
<gene>
    <name evidence="1" type="ORF">GFH30_06335</name>
</gene>
<keyword evidence="2" id="KW-1185">Reference proteome</keyword>
<dbReference type="EMBL" id="CP045650">
    <property type="protein sequence ID" value="QGA11030.1"/>
    <property type="molecule type" value="Genomic_DNA"/>
</dbReference>
<accession>A0ABX6D0A9</accession>
<sequence length="190" mass="22176">MKKRNKKYNPNKLAQITKSKAYQKHTLEMTFNIDEVNEHIDGWRAENNFADKELTPKHVVYDVYHGDLIIALKNLLIPLEQEWFLGVDSHYYNAETEGVLTVPTQFQMPKMSFEKFRFGSELKVDRGAGIKTRWQGINNELNKILEQEVPQGFERVRSDALFRIETAFNSVDDYLYFKQAKALREQGVAA</sequence>
<proteinExistence type="predicted"/>
<organism evidence="1 2">
    <name type="scientific">Acinetobacter wanghuae</name>
    <dbReference type="NCBI Taxonomy" id="2662362"/>
    <lineage>
        <taxon>Bacteria</taxon>
        <taxon>Pseudomonadati</taxon>
        <taxon>Pseudomonadota</taxon>
        <taxon>Gammaproteobacteria</taxon>
        <taxon>Moraxellales</taxon>
        <taxon>Moraxellaceae</taxon>
        <taxon>Acinetobacter</taxon>
    </lineage>
</organism>
<reference evidence="1 2" key="1">
    <citation type="submission" date="2019-10" db="EMBL/GenBank/DDBJ databases">
        <authorList>
            <person name="Dong K."/>
        </authorList>
    </citation>
    <scope>NUCLEOTIDE SEQUENCE [LARGE SCALE GENOMIC DNA]</scope>
    <source>
        <strain evidence="2">dk386</strain>
    </source>
</reference>